<evidence type="ECO:0000256" key="7">
    <source>
        <dbReference type="ARBA" id="ARBA00022989"/>
    </source>
</evidence>
<evidence type="ECO:0000256" key="11">
    <source>
        <dbReference type="RuleBase" id="RU004181"/>
    </source>
</evidence>
<dbReference type="EMBL" id="WBKB01000002">
    <property type="protein sequence ID" value="KAB1644240.1"/>
    <property type="molecule type" value="Genomic_DNA"/>
</dbReference>
<comment type="function">
    <text evidence="9 10">This protein specifically catalyzes the removal of signal peptides from prolipoproteins.</text>
</comment>
<dbReference type="OrthoDB" id="4308908at2"/>
<dbReference type="HAMAP" id="MF_00161">
    <property type="entry name" value="LspA"/>
    <property type="match status" value="1"/>
</dbReference>
<dbReference type="GO" id="GO:0004190">
    <property type="term" value="F:aspartic-type endopeptidase activity"/>
    <property type="evidence" value="ECO:0007669"/>
    <property type="project" value="UniProtKB-UniRule"/>
</dbReference>
<dbReference type="Proteomes" id="UP000433493">
    <property type="component" value="Unassembled WGS sequence"/>
</dbReference>
<dbReference type="UniPathway" id="UPA00665"/>
<evidence type="ECO:0000256" key="2">
    <source>
        <dbReference type="ARBA" id="ARBA00022475"/>
    </source>
</evidence>
<keyword evidence="3 9" id="KW-0645">Protease</keyword>
<gene>
    <name evidence="9 13" type="primary">lspA</name>
    <name evidence="13" type="ORF">F8O05_04100</name>
</gene>
<dbReference type="GO" id="GO:0006508">
    <property type="term" value="P:proteolysis"/>
    <property type="evidence" value="ECO:0007669"/>
    <property type="project" value="UniProtKB-KW"/>
</dbReference>
<dbReference type="RefSeq" id="WP_158051743.1">
    <property type="nucleotide sequence ID" value="NZ_WBKB01000002.1"/>
</dbReference>
<dbReference type="PRINTS" id="PR00781">
    <property type="entry name" value="LIPOSIGPTASE"/>
</dbReference>
<feature type="region of interest" description="Disordered" evidence="12">
    <location>
        <begin position="156"/>
        <end position="191"/>
    </location>
</feature>
<evidence type="ECO:0000256" key="3">
    <source>
        <dbReference type="ARBA" id="ARBA00022670"/>
    </source>
</evidence>
<evidence type="ECO:0000256" key="1">
    <source>
        <dbReference type="ARBA" id="ARBA00006139"/>
    </source>
</evidence>
<keyword evidence="2 9" id="KW-1003">Cell membrane</keyword>
<comment type="pathway">
    <text evidence="9">Protein modification; lipoprotein biosynthesis (signal peptide cleavage).</text>
</comment>
<feature type="transmembrane region" description="Helical" evidence="9">
    <location>
        <begin position="80"/>
        <end position="98"/>
    </location>
</feature>
<dbReference type="EC" id="3.4.23.36" evidence="9"/>
<comment type="catalytic activity">
    <reaction evidence="9 10">
        <text>Release of signal peptides from bacterial membrane prolipoproteins. Hydrolyzes -Xaa-Yaa-Zaa-|-(S,diacylglyceryl)Cys-, in which Xaa is hydrophobic (preferably Leu), and Yaa (Ala or Ser) and Zaa (Gly or Ala) have small, neutral side chains.</text>
        <dbReference type="EC" id="3.4.23.36"/>
    </reaction>
</comment>
<comment type="caution">
    <text evidence="13">The sequence shown here is derived from an EMBL/GenBank/DDBJ whole genome shotgun (WGS) entry which is preliminary data.</text>
</comment>
<feature type="compositionally biased region" description="Low complexity" evidence="12">
    <location>
        <begin position="170"/>
        <end position="182"/>
    </location>
</feature>
<keyword evidence="14" id="KW-1185">Reference proteome</keyword>
<name>A0A7J5BDI5_9MICO</name>
<proteinExistence type="inferred from homology"/>
<reference evidence="13 14" key="1">
    <citation type="submission" date="2019-09" db="EMBL/GenBank/DDBJ databases">
        <title>Phylogeny of genus Pseudoclavibacter and closely related genus.</title>
        <authorList>
            <person name="Li Y."/>
        </authorList>
    </citation>
    <scope>NUCLEOTIDE SEQUENCE [LARGE SCALE GENOMIC DNA]</scope>
    <source>
        <strain evidence="13 14">KCTC 13959</strain>
    </source>
</reference>
<keyword evidence="7 9" id="KW-1133">Transmembrane helix</keyword>
<dbReference type="PROSITE" id="PS00855">
    <property type="entry name" value="SPASE_II"/>
    <property type="match status" value="1"/>
</dbReference>
<comment type="subcellular location">
    <subcellularLocation>
        <location evidence="9">Cell membrane</location>
        <topology evidence="9">Multi-pass membrane protein</topology>
    </subcellularLocation>
</comment>
<feature type="transmembrane region" description="Helical" evidence="9">
    <location>
        <begin position="124"/>
        <end position="146"/>
    </location>
</feature>
<evidence type="ECO:0000256" key="5">
    <source>
        <dbReference type="ARBA" id="ARBA00022750"/>
    </source>
</evidence>
<evidence type="ECO:0000256" key="12">
    <source>
        <dbReference type="SAM" id="MobiDB-lite"/>
    </source>
</evidence>
<dbReference type="PANTHER" id="PTHR33695:SF1">
    <property type="entry name" value="LIPOPROTEIN SIGNAL PEPTIDASE"/>
    <property type="match status" value="1"/>
</dbReference>
<accession>A0A7J5BDI5</accession>
<keyword evidence="8 9" id="KW-0472">Membrane</keyword>
<sequence>MLTTIAVAVFAADQLVKQLVVSNMREGEVIDVIDGVLQWYFVRNSGAAFSMASGQTWLLTIVALAVIVAVIVLSRRIHSARWAAVFGLVLGGALGNLFDRLFREPGFFRGHVVDYISTPWLIPAIYNIADIAIVVGMIFFVLLTILDVRLDGTRPKRVKETAGDADSEGAVESSEAESSAAEDPTDRTESA</sequence>
<dbReference type="PANTHER" id="PTHR33695">
    <property type="entry name" value="LIPOPROTEIN SIGNAL PEPTIDASE"/>
    <property type="match status" value="1"/>
</dbReference>
<organism evidence="13 14">
    <name type="scientific">Gulosibacter chungangensis</name>
    <dbReference type="NCBI Taxonomy" id="979746"/>
    <lineage>
        <taxon>Bacteria</taxon>
        <taxon>Bacillati</taxon>
        <taxon>Actinomycetota</taxon>
        <taxon>Actinomycetes</taxon>
        <taxon>Micrococcales</taxon>
        <taxon>Microbacteriaceae</taxon>
        <taxon>Gulosibacter</taxon>
    </lineage>
</organism>
<dbReference type="AlphaFoldDB" id="A0A7J5BDI5"/>
<evidence type="ECO:0000313" key="14">
    <source>
        <dbReference type="Proteomes" id="UP000433493"/>
    </source>
</evidence>
<comment type="caution">
    <text evidence="9">Lacks conserved residue(s) required for the propagation of feature annotation.</text>
</comment>
<evidence type="ECO:0000313" key="13">
    <source>
        <dbReference type="EMBL" id="KAB1644240.1"/>
    </source>
</evidence>
<feature type="active site" evidence="9">
    <location>
        <position position="114"/>
    </location>
</feature>
<feature type="active site" evidence="9">
    <location>
        <position position="130"/>
    </location>
</feature>
<evidence type="ECO:0000256" key="4">
    <source>
        <dbReference type="ARBA" id="ARBA00022692"/>
    </source>
</evidence>
<keyword evidence="4 9" id="KW-0812">Transmembrane</keyword>
<dbReference type="GO" id="GO:0005886">
    <property type="term" value="C:plasma membrane"/>
    <property type="evidence" value="ECO:0007669"/>
    <property type="project" value="UniProtKB-SubCell"/>
</dbReference>
<feature type="transmembrane region" description="Helical" evidence="9">
    <location>
        <begin position="54"/>
        <end position="73"/>
    </location>
</feature>
<dbReference type="InterPro" id="IPR001872">
    <property type="entry name" value="Peptidase_A8"/>
</dbReference>
<keyword evidence="6 9" id="KW-0378">Hydrolase</keyword>
<keyword evidence="5 9" id="KW-0064">Aspartyl protease</keyword>
<dbReference type="Pfam" id="PF01252">
    <property type="entry name" value="Peptidase_A8"/>
    <property type="match status" value="1"/>
</dbReference>
<evidence type="ECO:0000256" key="9">
    <source>
        <dbReference type="HAMAP-Rule" id="MF_00161"/>
    </source>
</evidence>
<comment type="similarity">
    <text evidence="1 9 11">Belongs to the peptidase A8 family.</text>
</comment>
<protein>
    <recommendedName>
        <fullName evidence="9">Lipoprotein signal peptidase</fullName>
        <ecNumber evidence="9">3.4.23.36</ecNumber>
    </recommendedName>
    <alternativeName>
        <fullName evidence="9">Prolipoprotein signal peptidase</fullName>
    </alternativeName>
    <alternativeName>
        <fullName evidence="9">Signal peptidase II</fullName>
        <shortName evidence="9">SPase II</shortName>
    </alternativeName>
</protein>
<evidence type="ECO:0000256" key="10">
    <source>
        <dbReference type="RuleBase" id="RU000594"/>
    </source>
</evidence>
<evidence type="ECO:0000256" key="8">
    <source>
        <dbReference type="ARBA" id="ARBA00023136"/>
    </source>
</evidence>
<dbReference type="NCBIfam" id="TIGR00077">
    <property type="entry name" value="lspA"/>
    <property type="match status" value="1"/>
</dbReference>
<evidence type="ECO:0000256" key="6">
    <source>
        <dbReference type="ARBA" id="ARBA00022801"/>
    </source>
</evidence>